<dbReference type="RefSeq" id="WP_103934405.1">
    <property type="nucleotide sequence ID" value="NZ_FNVA01000006.1"/>
</dbReference>
<dbReference type="Gene3D" id="3.40.50.300">
    <property type="entry name" value="P-loop containing nucleotide triphosphate hydrolases"/>
    <property type="match status" value="1"/>
</dbReference>
<reference evidence="4 5" key="1">
    <citation type="submission" date="2016-10" db="EMBL/GenBank/DDBJ databases">
        <authorList>
            <person name="de Groot N.N."/>
        </authorList>
    </citation>
    <scope>NUCLEOTIDE SEQUENCE [LARGE SCALE GENOMIC DNA]</scope>
    <source>
        <strain evidence="4 5">DSM 22489</strain>
    </source>
</reference>
<organism evidence="4 5">
    <name type="scientific">Bryocella elongata</name>
    <dbReference type="NCBI Taxonomy" id="863522"/>
    <lineage>
        <taxon>Bacteria</taxon>
        <taxon>Pseudomonadati</taxon>
        <taxon>Acidobacteriota</taxon>
        <taxon>Terriglobia</taxon>
        <taxon>Terriglobales</taxon>
        <taxon>Acidobacteriaceae</taxon>
        <taxon>Bryocella</taxon>
    </lineage>
</organism>
<dbReference type="InterPro" id="IPR046461">
    <property type="entry name" value="TerL_ATPase"/>
</dbReference>
<evidence type="ECO:0000256" key="1">
    <source>
        <dbReference type="SAM" id="MobiDB-lite"/>
    </source>
</evidence>
<dbReference type="AlphaFoldDB" id="A0A1H6B5Z1"/>
<proteinExistence type="predicted"/>
<accession>A0A1H6B5Z1</accession>
<feature type="domain" description="Terminase large subunit-like endonuclease" evidence="3">
    <location>
        <begin position="298"/>
        <end position="577"/>
    </location>
</feature>
<dbReference type="InterPro" id="IPR027417">
    <property type="entry name" value="P-loop_NTPase"/>
</dbReference>
<evidence type="ECO:0000259" key="2">
    <source>
        <dbReference type="Pfam" id="PF03354"/>
    </source>
</evidence>
<dbReference type="EMBL" id="FNVA01000006">
    <property type="protein sequence ID" value="SEG56253.1"/>
    <property type="molecule type" value="Genomic_DNA"/>
</dbReference>
<name>A0A1H6B5Z1_9BACT</name>
<protein>
    <submittedName>
        <fullName evidence="4">Phage terminase-like protein, large subunit, contains N-terminal HTH domain</fullName>
    </submittedName>
</protein>
<keyword evidence="5" id="KW-1185">Reference proteome</keyword>
<sequence length="594" mass="68261">MTKATVQRERKTRRAAEATPRKPREPRKPKVHPAEQYLRDIVDGKIVASKFVRQAARRHFQDLEHGSDRGLKFDPEAAQHCIDFFPAFLTHQEGEFAGKPFHLTPDQQAKVWIVYGWQRWSEERNRYIRRFQFVYNEEGRGNGKSMFVSGLCLYELIAFGEVGAWVYSAATDKKTARLVWDTAAQMVQSNPELRELIEKRAGIANMHVPGTAAKFEAVASDSDNLLGLRPQFTSLDELHVHANSGVWDVFESAMGKRVEPLLWAITNSGYDRNSVCWQKREYAIKVLDAEISGDTSFRNDTWFVWICGIDDEDDWEDETCWRKANPNLGICVSMDELRQKAAVAKGDPSALNSFLRFRLSRWTEGHTTWMPMDRWDECGGTLDEDELAGRHCIGALDLSTTTDIAPFCMLFPPTEDDDRWAVLLKYFLPKENLQARVKRDRVPYDVWEREGRFILTPGSVINYQAMRKEINRCAEKFDLKEICYDRWNSTDLVRNLEEDGFEMVKWGQGFNDMNAPMKRLMELVLGREFNHGNCPVLRWMARNTVAYLDPAGNIKPDKAKSKEKIDGIVATIMALGRGMQVAGPQYIDSDVIYL</sequence>
<dbReference type="GO" id="GO:0004519">
    <property type="term" value="F:endonuclease activity"/>
    <property type="evidence" value="ECO:0007669"/>
    <property type="project" value="InterPro"/>
</dbReference>
<feature type="compositionally biased region" description="Basic and acidic residues" evidence="1">
    <location>
        <begin position="1"/>
        <end position="28"/>
    </location>
</feature>
<evidence type="ECO:0000313" key="4">
    <source>
        <dbReference type="EMBL" id="SEG56253.1"/>
    </source>
</evidence>
<dbReference type="InterPro" id="IPR046462">
    <property type="entry name" value="TerL_nuclease"/>
</dbReference>
<dbReference type="InterPro" id="IPR005021">
    <property type="entry name" value="Terminase_largesu-like"/>
</dbReference>
<dbReference type="PANTHER" id="PTHR41287">
    <property type="match status" value="1"/>
</dbReference>
<feature type="domain" description="Terminase large subunit-like ATPase" evidence="2">
    <location>
        <begin position="107"/>
        <end position="283"/>
    </location>
</feature>
<evidence type="ECO:0000313" key="5">
    <source>
        <dbReference type="Proteomes" id="UP000236728"/>
    </source>
</evidence>
<dbReference type="Pfam" id="PF03354">
    <property type="entry name" value="TerL_ATPase"/>
    <property type="match status" value="1"/>
</dbReference>
<feature type="region of interest" description="Disordered" evidence="1">
    <location>
        <begin position="1"/>
        <end position="33"/>
    </location>
</feature>
<gene>
    <name evidence="4" type="ORF">SAMN05421819_3556</name>
</gene>
<dbReference type="OrthoDB" id="9760250at2"/>
<evidence type="ECO:0000259" key="3">
    <source>
        <dbReference type="Pfam" id="PF20441"/>
    </source>
</evidence>
<dbReference type="Proteomes" id="UP000236728">
    <property type="component" value="Unassembled WGS sequence"/>
</dbReference>
<dbReference type="PANTHER" id="PTHR41287:SF1">
    <property type="entry name" value="PROTEIN YMFN"/>
    <property type="match status" value="1"/>
</dbReference>
<dbReference type="Pfam" id="PF20441">
    <property type="entry name" value="TerL_nuclease"/>
    <property type="match status" value="1"/>
</dbReference>